<evidence type="ECO:0000313" key="3">
    <source>
        <dbReference type="Proteomes" id="UP000321367"/>
    </source>
</evidence>
<comment type="caution">
    <text evidence="2">The sequence shown here is derived from an EMBL/GenBank/DDBJ whole genome shotgun (WGS) entry which is preliminary data.</text>
</comment>
<dbReference type="PROSITE" id="PS50943">
    <property type="entry name" value="HTH_CROC1"/>
    <property type="match status" value="1"/>
</dbReference>
<evidence type="ECO:0000313" key="2">
    <source>
        <dbReference type="EMBL" id="TXD93875.1"/>
    </source>
</evidence>
<organism evidence="2 3">
    <name type="scientific">Gillisia hiemivivida</name>
    <dbReference type="NCBI Taxonomy" id="291190"/>
    <lineage>
        <taxon>Bacteria</taxon>
        <taxon>Pseudomonadati</taxon>
        <taxon>Bacteroidota</taxon>
        <taxon>Flavobacteriia</taxon>
        <taxon>Flavobacteriales</taxon>
        <taxon>Flavobacteriaceae</taxon>
        <taxon>Gillisia</taxon>
    </lineage>
</organism>
<reference evidence="2 3" key="1">
    <citation type="submission" date="2019-08" db="EMBL/GenBank/DDBJ databases">
        <title>Genome sequence of Gillisia hiemivivida IC154 (type strain).</title>
        <authorList>
            <person name="Bowman J.P."/>
        </authorList>
    </citation>
    <scope>NUCLEOTIDE SEQUENCE [LARGE SCALE GENOMIC DNA]</scope>
    <source>
        <strain evidence="2 3">IC154</strain>
    </source>
</reference>
<dbReference type="AlphaFoldDB" id="A0A5C6ZT35"/>
<dbReference type="SUPFAM" id="SSF47413">
    <property type="entry name" value="lambda repressor-like DNA-binding domains"/>
    <property type="match status" value="1"/>
</dbReference>
<evidence type="ECO:0000259" key="1">
    <source>
        <dbReference type="PROSITE" id="PS50943"/>
    </source>
</evidence>
<gene>
    <name evidence="2" type="ORF">ES724_08075</name>
</gene>
<keyword evidence="3" id="KW-1185">Reference proteome</keyword>
<accession>A0A5C6ZT35</accession>
<dbReference type="SUPFAM" id="SSF143100">
    <property type="entry name" value="TTHA1013/TTHA0281-like"/>
    <property type="match status" value="1"/>
</dbReference>
<dbReference type="Gene3D" id="1.10.260.40">
    <property type="entry name" value="lambda repressor-like DNA-binding domains"/>
    <property type="match status" value="1"/>
</dbReference>
<dbReference type="InterPro" id="IPR001387">
    <property type="entry name" value="Cro/C1-type_HTH"/>
</dbReference>
<dbReference type="CDD" id="cd00093">
    <property type="entry name" value="HTH_XRE"/>
    <property type="match status" value="1"/>
</dbReference>
<dbReference type="Gene3D" id="3.30.160.250">
    <property type="match status" value="1"/>
</dbReference>
<feature type="domain" description="HTH cro/C1-type" evidence="1">
    <location>
        <begin position="92"/>
        <end position="132"/>
    </location>
</feature>
<dbReference type="Proteomes" id="UP000321367">
    <property type="component" value="Unassembled WGS sequence"/>
</dbReference>
<dbReference type="EMBL" id="VORY01000007">
    <property type="protein sequence ID" value="TXD93875.1"/>
    <property type="molecule type" value="Genomic_DNA"/>
</dbReference>
<dbReference type="GO" id="GO:0003677">
    <property type="term" value="F:DNA binding"/>
    <property type="evidence" value="ECO:0007669"/>
    <property type="project" value="InterPro"/>
</dbReference>
<dbReference type="OrthoDB" id="676274at2"/>
<name>A0A5C6ZT35_9FLAO</name>
<dbReference type="InterPro" id="IPR010982">
    <property type="entry name" value="Lambda_DNA-bd_dom_sf"/>
</dbReference>
<sequence length="137" mass="15482">MKNKSIEVYVEKAVDGTYWGTTQNLPGVVTAFGNSLEELKINLQEAYSDYLEMAIEVNEEWIQEVLHANVFVYRLDIQALFKLIPEIKISSLAKKAGINESLMRQYATGKANASEERAKKIEKALHELGNELLSVTF</sequence>
<proteinExistence type="predicted"/>
<protein>
    <submittedName>
        <fullName evidence="2">Type II toxin-antitoxin system HicB family antitoxin</fullName>
    </submittedName>
</protein>
<dbReference type="InterPro" id="IPR035069">
    <property type="entry name" value="TTHA1013/TTHA0281-like"/>
</dbReference>
<dbReference type="RefSeq" id="WP_146931928.1">
    <property type="nucleotide sequence ID" value="NZ_CBCSHZ010000006.1"/>
</dbReference>